<accession>A0ABP7ISJ2</accession>
<dbReference type="Gene3D" id="3.40.50.1820">
    <property type="entry name" value="alpha/beta hydrolase"/>
    <property type="match status" value="2"/>
</dbReference>
<comment type="caution">
    <text evidence="5">The sequence shown here is derived from an EMBL/GenBank/DDBJ whole genome shotgun (WGS) entry which is preliminary data.</text>
</comment>
<evidence type="ECO:0000256" key="3">
    <source>
        <dbReference type="SAM" id="SignalP"/>
    </source>
</evidence>
<name>A0ABP7ISJ2_9ACTN</name>
<evidence type="ECO:0000313" key="5">
    <source>
        <dbReference type="EMBL" id="GAA3825288.1"/>
    </source>
</evidence>
<dbReference type="SMART" id="SM00939">
    <property type="entry name" value="PepX_C"/>
    <property type="match status" value="1"/>
</dbReference>
<dbReference type="SUPFAM" id="SSF49785">
    <property type="entry name" value="Galactose-binding domain-like"/>
    <property type="match status" value="1"/>
</dbReference>
<dbReference type="EMBL" id="BAABAH010000010">
    <property type="protein sequence ID" value="GAA3825288.1"/>
    <property type="molecule type" value="Genomic_DNA"/>
</dbReference>
<evidence type="ECO:0000256" key="2">
    <source>
        <dbReference type="ARBA" id="ARBA00022801"/>
    </source>
</evidence>
<reference evidence="6" key="1">
    <citation type="journal article" date="2019" name="Int. J. Syst. Evol. Microbiol.">
        <title>The Global Catalogue of Microorganisms (GCM) 10K type strain sequencing project: providing services to taxonomists for standard genome sequencing and annotation.</title>
        <authorList>
            <consortium name="The Broad Institute Genomics Platform"/>
            <consortium name="The Broad Institute Genome Sequencing Center for Infectious Disease"/>
            <person name="Wu L."/>
            <person name="Ma J."/>
        </authorList>
    </citation>
    <scope>NUCLEOTIDE SEQUENCE [LARGE SCALE GENOMIC DNA]</scope>
    <source>
        <strain evidence="6">JCM 16953</strain>
    </source>
</reference>
<dbReference type="Gene3D" id="2.60.120.260">
    <property type="entry name" value="Galactose-binding domain-like"/>
    <property type="match status" value="1"/>
</dbReference>
<dbReference type="Proteomes" id="UP001501821">
    <property type="component" value="Unassembled WGS sequence"/>
</dbReference>
<keyword evidence="6" id="KW-1185">Reference proteome</keyword>
<dbReference type="InterPro" id="IPR008979">
    <property type="entry name" value="Galactose-bd-like_sf"/>
</dbReference>
<dbReference type="InterPro" id="IPR050261">
    <property type="entry name" value="FrsA_esterase"/>
</dbReference>
<feature type="signal peptide" evidence="3">
    <location>
        <begin position="1"/>
        <end position="26"/>
    </location>
</feature>
<feature type="domain" description="Xaa-Pro dipeptidyl-peptidase C-terminal" evidence="4">
    <location>
        <begin position="373"/>
        <end position="603"/>
    </location>
</feature>
<proteinExistence type="inferred from homology"/>
<dbReference type="Pfam" id="PF02129">
    <property type="entry name" value="Peptidase_S15"/>
    <property type="match status" value="1"/>
</dbReference>
<keyword evidence="2" id="KW-0378">Hydrolase</keyword>
<dbReference type="PANTHER" id="PTHR22946:SF9">
    <property type="entry name" value="POLYKETIDE TRANSFERASE AF380"/>
    <property type="match status" value="1"/>
</dbReference>
<keyword evidence="3" id="KW-0732">Signal</keyword>
<gene>
    <name evidence="5" type="ORF">GCM10022242_28360</name>
</gene>
<dbReference type="InterPro" id="IPR000383">
    <property type="entry name" value="Xaa-Pro-like_dom"/>
</dbReference>
<evidence type="ECO:0000256" key="1">
    <source>
        <dbReference type="ARBA" id="ARBA00008645"/>
    </source>
</evidence>
<organism evidence="5 6">
    <name type="scientific">Nocardioides panacisoli</name>
    <dbReference type="NCBI Taxonomy" id="627624"/>
    <lineage>
        <taxon>Bacteria</taxon>
        <taxon>Bacillati</taxon>
        <taxon>Actinomycetota</taxon>
        <taxon>Actinomycetes</taxon>
        <taxon>Propionibacteriales</taxon>
        <taxon>Nocardioidaceae</taxon>
        <taxon>Nocardioides</taxon>
    </lineage>
</organism>
<dbReference type="InterPro" id="IPR013736">
    <property type="entry name" value="Xaa-Pro_dipept_C"/>
</dbReference>
<comment type="similarity">
    <text evidence="1">Belongs to the AB hydrolase superfamily.</text>
</comment>
<dbReference type="InterPro" id="IPR029058">
    <property type="entry name" value="AB_hydrolase_fold"/>
</dbReference>
<dbReference type="RefSeq" id="WP_344776530.1">
    <property type="nucleotide sequence ID" value="NZ_BAABAH010000010.1"/>
</dbReference>
<dbReference type="PANTHER" id="PTHR22946">
    <property type="entry name" value="DIENELACTONE HYDROLASE DOMAIN-CONTAINING PROTEIN-RELATED"/>
    <property type="match status" value="1"/>
</dbReference>
<dbReference type="Pfam" id="PF08530">
    <property type="entry name" value="PepX_C"/>
    <property type="match status" value="1"/>
</dbReference>
<evidence type="ECO:0000313" key="6">
    <source>
        <dbReference type="Proteomes" id="UP001501821"/>
    </source>
</evidence>
<feature type="chain" id="PRO_5046729830" description="Xaa-Pro dipeptidyl-peptidase C-terminal domain-containing protein" evidence="3">
    <location>
        <begin position="27"/>
        <end position="606"/>
    </location>
</feature>
<dbReference type="SUPFAM" id="SSF53474">
    <property type="entry name" value="alpha/beta-Hydrolases"/>
    <property type="match status" value="1"/>
</dbReference>
<sequence length="606" mass="62394">MRTPRLVATAAALLLPAALAPLTQLAAHADPAPAYTVTTLHFKVTVAPNNGQVCDVVGDVYVPAGASSTARVPAILTTNGFGGSKDDQAGLGKAFAERGYAVLSYSGLGFGGSSCKITLDDPDYDGKAGSQLVSYLGGKDGIAYLDAAHTQPAPVLDVVEQDTTDHLGHASTFDPRVGTIGGSYGGGSQFATAAVDPRVDTLVPLITWNDLSYSLAPNNTDQTTGVSTKHSGSAKLLWAAGFSALGMASDLQNQQVPPDAIPCPNFADWVCPALATAGTTGYLQPGDVTHLRHASVATFMSKIRVPVLLIQGENDTLFNLNEAVATFKALRAKGTPVKMIWQSWGHSGSTPAPGELDLAAPDPASQYETGRIVTWLDHYLKGTAGSTGPLFSYFRDWVDYSGNASPAYGVANSFPVGVARTYRLSGSDQLVTGATPAAAGSQSFLTPPAGAPTTFDTADVLGGYVGQIPPLGDLPGTYASWTTPTLTSNVNVVGSPTVKLKVTAPTAALTQGVGEAGELVLFVKVADVGPDGKASLIHGLEAPVRIPDVTKPFTVTLPGIVHQFAPGHQLRLIVAGGSLNYRGGLTPVPVTIASGSTQTLTLPVVP</sequence>
<protein>
    <recommendedName>
        <fullName evidence="4">Xaa-Pro dipeptidyl-peptidase C-terminal domain-containing protein</fullName>
    </recommendedName>
</protein>
<evidence type="ECO:0000259" key="4">
    <source>
        <dbReference type="SMART" id="SM00939"/>
    </source>
</evidence>